<evidence type="ECO:0000313" key="3">
    <source>
        <dbReference type="Proteomes" id="UP000663583"/>
    </source>
</evidence>
<accession>A0AAX1J572</accession>
<name>A0AAX1J572_9MYCO</name>
<feature type="transmembrane region" description="Helical" evidence="1">
    <location>
        <begin position="85"/>
        <end position="107"/>
    </location>
</feature>
<evidence type="ECO:0000256" key="1">
    <source>
        <dbReference type="SAM" id="Phobius"/>
    </source>
</evidence>
<dbReference type="EMBL" id="CP065047">
    <property type="protein sequence ID" value="QPI36538.1"/>
    <property type="molecule type" value="Genomic_DNA"/>
</dbReference>
<keyword evidence="1" id="KW-0812">Transmembrane</keyword>
<proteinExistence type="predicted"/>
<keyword evidence="1" id="KW-0472">Membrane</keyword>
<organism evidence="2 3">
    <name type="scientific">Mycobacterium kubicae</name>
    <dbReference type="NCBI Taxonomy" id="120959"/>
    <lineage>
        <taxon>Bacteria</taxon>
        <taxon>Bacillati</taxon>
        <taxon>Actinomycetota</taxon>
        <taxon>Actinomycetes</taxon>
        <taxon>Mycobacteriales</taxon>
        <taxon>Mycobacteriaceae</taxon>
        <taxon>Mycobacterium</taxon>
        <taxon>Mycobacterium simiae complex</taxon>
    </lineage>
</organism>
<dbReference type="AlphaFoldDB" id="A0AAX1J572"/>
<evidence type="ECO:0000313" key="2">
    <source>
        <dbReference type="EMBL" id="QPI36538.1"/>
    </source>
</evidence>
<feature type="transmembrane region" description="Helical" evidence="1">
    <location>
        <begin position="52"/>
        <end position="73"/>
    </location>
</feature>
<dbReference type="KEGG" id="mku:I2456_18915"/>
<feature type="transmembrane region" description="Helical" evidence="1">
    <location>
        <begin position="27"/>
        <end position="46"/>
    </location>
</feature>
<keyword evidence="1" id="KW-1133">Transmembrane helix</keyword>
<dbReference type="Proteomes" id="UP000663583">
    <property type="component" value="Chromosome"/>
</dbReference>
<sequence>MTYPLQPISREQAIASWRKSSARAKKLFLLTAFGAIAVAVAIGFLFSDAAGAPAWIALSVGGVAAAGGAAGLFSAMRQVRYRITVFLSGLRLLLIIAVAVGAIWAAGSAHLLSGRGARIFIIAVAMGALTFHLSTSTLFIGDCNGLTFRKTLVHWDCVSQVVITAGIKPSTLEIGARSFYGVKLDPIPVREGQVLTDLPCRIVVPRSKFDIERMVWVLNQSGRQDITLIERTADGDKVLASAGPVVR</sequence>
<feature type="transmembrane region" description="Helical" evidence="1">
    <location>
        <begin position="119"/>
        <end position="140"/>
    </location>
</feature>
<dbReference type="RefSeq" id="WP_139823237.1">
    <property type="nucleotide sequence ID" value="NZ_BLKU01000005.1"/>
</dbReference>
<protein>
    <submittedName>
        <fullName evidence="2">Uncharacterized protein</fullName>
    </submittedName>
</protein>
<reference evidence="2" key="1">
    <citation type="submission" date="2020-11" db="EMBL/GenBank/DDBJ databases">
        <title>Intraspecies plasmid and genomic variation of Mycobacterium kubicae revealed by the complete genome sequences of two clinical isolates.</title>
        <authorList>
            <person name="Hendrix J.R."/>
            <person name="Epperson L.E."/>
            <person name="Honda J.R."/>
            <person name="Strong M."/>
        </authorList>
    </citation>
    <scope>NUCLEOTIDE SEQUENCE</scope>
    <source>
        <strain evidence="2">JCM 13573</strain>
    </source>
</reference>
<gene>
    <name evidence="2" type="ORF">I2456_18915</name>
</gene>